<accession>K9EDN7</accession>
<evidence type="ECO:0000313" key="3">
    <source>
        <dbReference type="EMBL" id="EKU94798.1"/>
    </source>
</evidence>
<dbReference type="SUPFAM" id="SSF56112">
    <property type="entry name" value="Protein kinase-like (PK-like)"/>
    <property type="match status" value="1"/>
</dbReference>
<dbReference type="EMBL" id="AGWL01000007">
    <property type="protein sequence ID" value="EKU94798.1"/>
    <property type="molecule type" value="Genomic_DNA"/>
</dbReference>
<comment type="caution">
    <text evidence="3">The sequence shown here is derived from an EMBL/GenBank/DDBJ whole genome shotgun (WGS) entry which is preliminary data.</text>
</comment>
<dbReference type="Gene3D" id="3.90.1200.10">
    <property type="match status" value="1"/>
</dbReference>
<feature type="region of interest" description="Disordered" evidence="1">
    <location>
        <begin position="77"/>
        <end position="105"/>
    </location>
</feature>
<keyword evidence="4" id="KW-1185">Reference proteome</keyword>
<organism evidence="3 4">
    <name type="scientific">Actinobaculum massiliense ACS-171-V-Col2</name>
    <dbReference type="NCBI Taxonomy" id="883066"/>
    <lineage>
        <taxon>Bacteria</taxon>
        <taxon>Bacillati</taxon>
        <taxon>Actinomycetota</taxon>
        <taxon>Actinomycetes</taxon>
        <taxon>Actinomycetales</taxon>
        <taxon>Actinomycetaceae</taxon>
        <taxon>Actinobaculum</taxon>
    </lineage>
</organism>
<dbReference type="eggNOG" id="COG2334">
    <property type="taxonomic scope" value="Bacteria"/>
</dbReference>
<dbReference type="Pfam" id="PF01636">
    <property type="entry name" value="APH"/>
    <property type="match status" value="1"/>
</dbReference>
<sequence>MLGMGMSRERAEAQALAVLTGPRAGEGLQAFYAGTGTVIRWNVNSVNHRPGAGVTVGYRVGLSEGAGIPGAGGVPAAANSGAANAGQAPSAGAPDSVQAPSAGRIAPRQSVHEKYVCASTARLSHPHLPTVSHLTVEGLRVAVWEHPNDPELPALPLLCSPRQMSEFLGRDATVELKSYRPTRRAVARVVTEGEDAFAKVLRPPAAASLAKRHRILLRAGVKAPAILAQDERGLVLISRIAGTPLANALGRGLLVRARPVLEALETTLNRLPAASLTLTRKPAWSERVSHYANAAATALPEIRDRAKAVAAGVEEILATVPPGPLQPVHGDFYEANIFLTENEGRFSAGIIDVDSLGPGYRVDDWACLLGHVSVLPHLAPASYPHVRHDLETWCRILEYRVPPAALYGRCAGVVLSLVAGAARVDGGPWKEDALGRLGEAENWLRRAYSFMPGRH</sequence>
<feature type="domain" description="Aminoglycoside phosphotransferase" evidence="2">
    <location>
        <begin position="188"/>
        <end position="369"/>
    </location>
</feature>
<reference evidence="3 4" key="1">
    <citation type="submission" date="2012-09" db="EMBL/GenBank/DDBJ databases">
        <title>The Genome Sequence of Actinobaculum massiliae ACS-171-V-COL2.</title>
        <authorList>
            <consortium name="The Broad Institute Genome Sequencing Platform"/>
            <person name="Earl A."/>
            <person name="Ward D."/>
            <person name="Feldgarden M."/>
            <person name="Gevers D."/>
            <person name="Saerens B."/>
            <person name="Vaneechoutte M."/>
            <person name="Walker B."/>
            <person name="Young S.K."/>
            <person name="Zeng Q."/>
            <person name="Gargeya S."/>
            <person name="Fitzgerald M."/>
            <person name="Haas B."/>
            <person name="Abouelleil A."/>
            <person name="Alvarado L."/>
            <person name="Arachchi H.M."/>
            <person name="Berlin A."/>
            <person name="Chapman S.B."/>
            <person name="Goldberg J."/>
            <person name="Griggs A."/>
            <person name="Gujja S."/>
            <person name="Hansen M."/>
            <person name="Howarth C."/>
            <person name="Imamovic A."/>
            <person name="Larimer J."/>
            <person name="McCowen C."/>
            <person name="Montmayeur A."/>
            <person name="Murphy C."/>
            <person name="Neiman D."/>
            <person name="Pearson M."/>
            <person name="Priest M."/>
            <person name="Roberts A."/>
            <person name="Saif S."/>
            <person name="Shea T."/>
            <person name="Sisk P."/>
            <person name="Sykes S."/>
            <person name="Wortman J."/>
            <person name="Nusbaum C."/>
            <person name="Birren B."/>
        </authorList>
    </citation>
    <scope>NUCLEOTIDE SEQUENCE [LARGE SCALE GENOMIC DNA]</scope>
    <source>
        <strain evidence="4">ACS-171-V-Col2</strain>
    </source>
</reference>
<evidence type="ECO:0000313" key="4">
    <source>
        <dbReference type="Proteomes" id="UP000009888"/>
    </source>
</evidence>
<evidence type="ECO:0000259" key="2">
    <source>
        <dbReference type="Pfam" id="PF01636"/>
    </source>
</evidence>
<protein>
    <recommendedName>
        <fullName evidence="2">Aminoglycoside phosphotransferase domain-containing protein</fullName>
    </recommendedName>
</protein>
<evidence type="ECO:0000256" key="1">
    <source>
        <dbReference type="SAM" id="MobiDB-lite"/>
    </source>
</evidence>
<dbReference type="PATRIC" id="fig|883066.3.peg.1311"/>
<dbReference type="AlphaFoldDB" id="K9EDN7"/>
<dbReference type="Proteomes" id="UP000009888">
    <property type="component" value="Unassembled WGS sequence"/>
</dbReference>
<feature type="compositionally biased region" description="Low complexity" evidence="1">
    <location>
        <begin position="77"/>
        <end position="94"/>
    </location>
</feature>
<dbReference type="STRING" id="202789.GCA_001457435_00860"/>
<dbReference type="HOGENOM" id="CLU_028792_0_0_11"/>
<proteinExistence type="predicted"/>
<dbReference type="InterPro" id="IPR011009">
    <property type="entry name" value="Kinase-like_dom_sf"/>
</dbReference>
<dbReference type="InterPro" id="IPR002575">
    <property type="entry name" value="Aminoglycoside_PTrfase"/>
</dbReference>
<gene>
    <name evidence="3" type="ORF">HMPREF9233_01252</name>
</gene>
<name>K9EDN7_9ACTO</name>